<dbReference type="PANTHER" id="PTHR34299">
    <property type="entry name" value="DIACYLGLYCEROL KINASE"/>
    <property type="match status" value="1"/>
</dbReference>
<dbReference type="OrthoDB" id="9789934at2"/>
<name>A0A0J6CWV7_9BACL</name>
<feature type="binding site" evidence="17">
    <location>
        <begin position="97"/>
        <end position="98"/>
    </location>
    <ligand>
        <name>ATP</name>
        <dbReference type="ChEBI" id="CHEBI:30616"/>
    </ligand>
</feature>
<dbReference type="InterPro" id="IPR033717">
    <property type="entry name" value="UDPK"/>
</dbReference>
<feature type="binding site" evidence="18">
    <location>
        <position position="79"/>
    </location>
    <ligand>
        <name>a divalent metal cation</name>
        <dbReference type="ChEBI" id="CHEBI:60240"/>
    </ligand>
</feature>
<dbReference type="Proteomes" id="UP000035996">
    <property type="component" value="Unassembled WGS sequence"/>
</dbReference>
<evidence type="ECO:0000256" key="7">
    <source>
        <dbReference type="ARBA" id="ARBA00022741"/>
    </source>
</evidence>
<keyword evidence="3" id="KW-1003">Cell membrane</keyword>
<keyword evidence="9 17" id="KW-0067">ATP-binding</keyword>
<comment type="caution">
    <text evidence="20">The sequence shown here is derived from an EMBL/GenBank/DDBJ whole genome shotgun (WGS) entry which is preliminary data.</text>
</comment>
<feature type="transmembrane region" description="Helical" evidence="19">
    <location>
        <begin position="34"/>
        <end position="53"/>
    </location>
</feature>
<evidence type="ECO:0000256" key="13">
    <source>
        <dbReference type="ARBA" id="ARBA00023209"/>
    </source>
</evidence>
<evidence type="ECO:0000256" key="12">
    <source>
        <dbReference type="ARBA" id="ARBA00023136"/>
    </source>
</evidence>
<keyword evidence="13" id="KW-0594">Phospholipid biosynthesis</keyword>
<feature type="transmembrane region" description="Helical" evidence="19">
    <location>
        <begin position="99"/>
        <end position="120"/>
    </location>
</feature>
<feature type="binding site" evidence="17">
    <location>
        <begin position="88"/>
        <end position="90"/>
    </location>
    <ligand>
        <name>ATP</name>
        <dbReference type="ChEBI" id="CHEBI:30616"/>
    </ligand>
</feature>
<feature type="binding site" evidence="16">
    <location>
        <position position="12"/>
    </location>
    <ligand>
        <name>substrate</name>
    </ligand>
</feature>
<keyword evidence="11" id="KW-0443">Lipid metabolism</keyword>
<evidence type="ECO:0000256" key="5">
    <source>
        <dbReference type="ARBA" id="ARBA00022679"/>
    </source>
</evidence>
<dbReference type="Pfam" id="PF01219">
    <property type="entry name" value="DAGK_prokar"/>
    <property type="match status" value="1"/>
</dbReference>
<evidence type="ECO:0000256" key="8">
    <source>
        <dbReference type="ARBA" id="ARBA00022777"/>
    </source>
</evidence>
<keyword evidence="6 19" id="KW-0812">Transmembrane</keyword>
<evidence type="ECO:0000256" key="3">
    <source>
        <dbReference type="ARBA" id="ARBA00022475"/>
    </source>
</evidence>
<feature type="binding site" evidence="17">
    <location>
        <position position="31"/>
    </location>
    <ligand>
        <name>ATP</name>
        <dbReference type="ChEBI" id="CHEBI:30616"/>
    </ligand>
</feature>
<proteinExistence type="inferred from homology"/>
<dbReference type="Gene3D" id="1.10.287.3610">
    <property type="match status" value="1"/>
</dbReference>
<evidence type="ECO:0008006" key="22">
    <source>
        <dbReference type="Google" id="ProtNLM"/>
    </source>
</evidence>
<evidence type="ECO:0000256" key="10">
    <source>
        <dbReference type="ARBA" id="ARBA00022989"/>
    </source>
</evidence>
<keyword evidence="4" id="KW-0444">Lipid biosynthesis</keyword>
<comment type="similarity">
    <text evidence="2">Belongs to the bacterial diacylglycerol kinase family.</text>
</comment>
<evidence type="ECO:0000256" key="16">
    <source>
        <dbReference type="PIRSR" id="PIRSR600829-2"/>
    </source>
</evidence>
<evidence type="ECO:0000313" key="21">
    <source>
        <dbReference type="Proteomes" id="UP000035996"/>
    </source>
</evidence>
<accession>A0A0J6CWV7</accession>
<keyword evidence="21" id="KW-1185">Reference proteome</keyword>
<evidence type="ECO:0000256" key="2">
    <source>
        <dbReference type="ARBA" id="ARBA00005967"/>
    </source>
</evidence>
<feature type="binding site" evidence="17">
    <location>
        <position position="19"/>
    </location>
    <ligand>
        <name>ATP</name>
        <dbReference type="ChEBI" id="CHEBI:30616"/>
    </ligand>
</feature>
<evidence type="ECO:0000256" key="11">
    <source>
        <dbReference type="ARBA" id="ARBA00023098"/>
    </source>
</evidence>
<dbReference type="GO" id="GO:0005886">
    <property type="term" value="C:plasma membrane"/>
    <property type="evidence" value="ECO:0007669"/>
    <property type="project" value="UniProtKB-SubCell"/>
</dbReference>
<protein>
    <recommendedName>
        <fullName evidence="22">Diacylglycerol kinase</fullName>
    </recommendedName>
</protein>
<evidence type="ECO:0000256" key="9">
    <source>
        <dbReference type="ARBA" id="ARBA00022840"/>
    </source>
</evidence>
<feature type="binding site" evidence="16">
    <location>
        <position position="72"/>
    </location>
    <ligand>
        <name>substrate</name>
    </ligand>
</feature>
<dbReference type="PANTHER" id="PTHR34299:SF1">
    <property type="entry name" value="DIACYLGLYCEROL KINASE"/>
    <property type="match status" value="1"/>
</dbReference>
<dbReference type="InterPro" id="IPR000829">
    <property type="entry name" value="DAGK"/>
</dbReference>
<evidence type="ECO:0000256" key="4">
    <source>
        <dbReference type="ARBA" id="ARBA00022516"/>
    </source>
</evidence>
<evidence type="ECO:0000256" key="19">
    <source>
        <dbReference type="SAM" id="Phobius"/>
    </source>
</evidence>
<evidence type="ECO:0000313" key="20">
    <source>
        <dbReference type="EMBL" id="KMM37635.1"/>
    </source>
</evidence>
<comment type="cofactor">
    <cofactor evidence="18">
        <name>Mg(2+)</name>
        <dbReference type="ChEBI" id="CHEBI:18420"/>
    </cofactor>
    <text evidence="18">Mn(2+), Zn(2+), Cd(2+) and Co(2+) support activity to lesser extents.</text>
</comment>
<evidence type="ECO:0000256" key="1">
    <source>
        <dbReference type="ARBA" id="ARBA00004651"/>
    </source>
</evidence>
<keyword evidence="12 19" id="KW-0472">Membrane</keyword>
<keyword evidence="8" id="KW-0418">Kinase</keyword>
<dbReference type="STRING" id="157733.AB986_17510"/>
<comment type="subcellular location">
    <subcellularLocation>
        <location evidence="1">Cell membrane</location>
        <topology evidence="1">Multi-pass membrane protein</topology>
    </subcellularLocation>
</comment>
<dbReference type="CDD" id="cd14265">
    <property type="entry name" value="UDPK_IM_like"/>
    <property type="match status" value="1"/>
</dbReference>
<keyword evidence="10 19" id="KW-1133">Transmembrane helix</keyword>
<feature type="binding site" evidence="17">
    <location>
        <position position="12"/>
    </location>
    <ligand>
        <name>ATP</name>
        <dbReference type="ChEBI" id="CHEBI:30616"/>
    </ligand>
</feature>
<dbReference type="AlphaFoldDB" id="A0A0J6CWV7"/>
<keyword evidence="18" id="KW-0460">Magnesium</keyword>
<dbReference type="RefSeq" id="WP_048312797.1">
    <property type="nucleotide sequence ID" value="NZ_JBHOGS010000004.1"/>
</dbReference>
<dbReference type="GO" id="GO:0008654">
    <property type="term" value="P:phospholipid biosynthetic process"/>
    <property type="evidence" value="ECO:0007669"/>
    <property type="project" value="UniProtKB-KW"/>
</dbReference>
<evidence type="ECO:0000256" key="15">
    <source>
        <dbReference type="PIRSR" id="PIRSR600829-1"/>
    </source>
</evidence>
<keyword evidence="18" id="KW-0479">Metal-binding</keyword>
<evidence type="ECO:0000256" key="18">
    <source>
        <dbReference type="PIRSR" id="PIRSR600829-4"/>
    </source>
</evidence>
<reference evidence="20" key="1">
    <citation type="submission" date="2015-06" db="EMBL/GenBank/DDBJ databases">
        <authorList>
            <person name="Liu B."/>
            <person name="Wang J."/>
            <person name="Zhu Y."/>
            <person name="Liu G."/>
            <person name="Chen Q."/>
            <person name="Zheng C."/>
            <person name="Che J."/>
            <person name="Ge C."/>
            <person name="Shi H."/>
            <person name="Pan Z."/>
            <person name="Liu X."/>
        </authorList>
    </citation>
    <scope>NUCLEOTIDE SEQUENCE [LARGE SCALE GENOMIC DNA]</scope>
    <source>
        <strain evidence="20">DSM 16346</strain>
    </source>
</reference>
<sequence>MVSRGNGSRLSRFVHSFKYASQGFCYLIRNEQNFLFHLIAGVFVLTAAVLLGFSTIKLTILLTVIGVMLSLEAINTGIERSIDLITEEEHPIAKTAKDVSAAAVFLFAIVSVIIGILLFFEPITHLIQS</sequence>
<keyword evidence="5" id="KW-0808">Transferase</keyword>
<feature type="binding site" evidence="18">
    <location>
        <position position="31"/>
    </location>
    <ligand>
        <name>a divalent metal cation</name>
        <dbReference type="ChEBI" id="CHEBI:60240"/>
    </ligand>
</feature>
<keyword evidence="14" id="KW-1208">Phospholipid metabolism</keyword>
<feature type="active site" description="Proton acceptor" evidence="15">
    <location>
        <position position="72"/>
    </location>
</feature>
<keyword evidence="7 17" id="KW-0547">Nucleotide-binding</keyword>
<feature type="transmembrane region" description="Helical" evidence="19">
    <location>
        <begin position="59"/>
        <end position="78"/>
    </location>
</feature>
<evidence type="ECO:0000256" key="14">
    <source>
        <dbReference type="ARBA" id="ARBA00023264"/>
    </source>
</evidence>
<organism evidence="20 21">
    <name type="scientific">Guptibacillus hwajinpoensis</name>
    <dbReference type="NCBI Taxonomy" id="208199"/>
    <lineage>
        <taxon>Bacteria</taxon>
        <taxon>Bacillati</taxon>
        <taxon>Bacillota</taxon>
        <taxon>Bacilli</taxon>
        <taxon>Bacillales</taxon>
        <taxon>Guptibacillaceae</taxon>
        <taxon>Guptibacillus</taxon>
    </lineage>
</organism>
<dbReference type="GO" id="GO:0046872">
    <property type="term" value="F:metal ion binding"/>
    <property type="evidence" value="ECO:0007669"/>
    <property type="project" value="UniProtKB-KW"/>
</dbReference>
<evidence type="ECO:0000256" key="6">
    <source>
        <dbReference type="ARBA" id="ARBA00022692"/>
    </source>
</evidence>
<dbReference type="GO" id="GO:0005524">
    <property type="term" value="F:ATP binding"/>
    <property type="evidence" value="ECO:0007669"/>
    <property type="project" value="UniProtKB-KW"/>
</dbReference>
<dbReference type="InterPro" id="IPR036945">
    <property type="entry name" value="DAGK_sf"/>
</dbReference>
<evidence type="ECO:0000256" key="17">
    <source>
        <dbReference type="PIRSR" id="PIRSR600829-3"/>
    </source>
</evidence>
<dbReference type="EMBL" id="LELK01000004">
    <property type="protein sequence ID" value="KMM37635.1"/>
    <property type="molecule type" value="Genomic_DNA"/>
</dbReference>
<dbReference type="GO" id="GO:0016301">
    <property type="term" value="F:kinase activity"/>
    <property type="evidence" value="ECO:0007669"/>
    <property type="project" value="UniProtKB-KW"/>
</dbReference>
<gene>
    <name evidence="20" type="ORF">AB986_17510</name>
</gene>
<feature type="binding site" evidence="17">
    <location>
        <position position="79"/>
    </location>
    <ligand>
        <name>ATP</name>
        <dbReference type="ChEBI" id="CHEBI:30616"/>
    </ligand>
</feature>